<name>A0A3N4KNK8_9PEZI</name>
<evidence type="ECO:0000256" key="3">
    <source>
        <dbReference type="ARBA" id="ARBA00007063"/>
    </source>
</evidence>
<evidence type="ECO:0000256" key="7">
    <source>
        <dbReference type="ARBA" id="ARBA00022824"/>
    </source>
</evidence>
<feature type="compositionally biased region" description="Pro residues" evidence="11">
    <location>
        <begin position="11"/>
        <end position="21"/>
    </location>
</feature>
<dbReference type="Proteomes" id="UP000277580">
    <property type="component" value="Unassembled WGS sequence"/>
</dbReference>
<keyword evidence="13" id="KW-1185">Reference proteome</keyword>
<evidence type="ECO:0000256" key="9">
    <source>
        <dbReference type="ARBA" id="ARBA00023136"/>
    </source>
</evidence>
<dbReference type="EMBL" id="ML119139">
    <property type="protein sequence ID" value="RPB10979.1"/>
    <property type="molecule type" value="Genomic_DNA"/>
</dbReference>
<gene>
    <name evidence="12" type="ORF">P167DRAFT_606909</name>
</gene>
<evidence type="ECO:0000256" key="2">
    <source>
        <dbReference type="ARBA" id="ARBA00004922"/>
    </source>
</evidence>
<proteinExistence type="inferred from homology"/>
<evidence type="ECO:0000313" key="12">
    <source>
        <dbReference type="EMBL" id="RPB10979.1"/>
    </source>
</evidence>
<dbReference type="EC" id="2.4.1.-" evidence="10"/>
<keyword evidence="9 10" id="KW-0472">Membrane</keyword>
<evidence type="ECO:0000256" key="1">
    <source>
        <dbReference type="ARBA" id="ARBA00004477"/>
    </source>
</evidence>
<evidence type="ECO:0000256" key="8">
    <source>
        <dbReference type="ARBA" id="ARBA00022989"/>
    </source>
</evidence>
<dbReference type="PANTHER" id="PTHR22760">
    <property type="entry name" value="GLYCOSYLTRANSFERASE"/>
    <property type="match status" value="1"/>
</dbReference>
<feature type="transmembrane region" description="Helical" evidence="10">
    <location>
        <begin position="307"/>
        <end position="327"/>
    </location>
</feature>
<feature type="region of interest" description="Disordered" evidence="11">
    <location>
        <begin position="1"/>
        <end position="28"/>
    </location>
</feature>
<keyword evidence="6 10" id="KW-0812">Transmembrane</keyword>
<dbReference type="PANTHER" id="PTHR22760:SF2">
    <property type="entry name" value="ALPHA-1,2-MANNOSYLTRANSFERASE ALG9"/>
    <property type="match status" value="1"/>
</dbReference>
<dbReference type="FunCoup" id="A0A3N4KNK8">
    <property type="interactions" value="938"/>
</dbReference>
<comment type="similarity">
    <text evidence="3 10">Belongs to the glycosyltransferase 22 family.</text>
</comment>
<dbReference type="GO" id="GO:0000026">
    <property type="term" value="F:alpha-1,2-mannosyltransferase activity"/>
    <property type="evidence" value="ECO:0007669"/>
    <property type="project" value="TreeGrafter"/>
</dbReference>
<evidence type="ECO:0000256" key="6">
    <source>
        <dbReference type="ARBA" id="ARBA00022692"/>
    </source>
</evidence>
<feature type="transmembrane region" description="Helical" evidence="10">
    <location>
        <begin position="238"/>
        <end position="258"/>
    </location>
</feature>
<sequence>MSELRARPRPATTPAPPPAAPAIPTNPRLSKKAAQAPTPLITPTAAFALLLLPRLLSARYATIPDCDEVFNFWEPAHYLSHSHGLQTWEYSPAYAIRSWAYILLHSALSRPASLLLPGVVGKSAEFYALRVVFAVACAYAESRLYRAVATRLGRGVGAMYLAFAAGSAGMFHSAVAFLPSTFAMYTGMMAAAGFLEGKLVEGVVWTAVGGLLGWPFCLVMCVPWILGALVTGAVEGRVVGVVGRCVKGGLLSAIIVAIDSAFYRKLEIVPLNIVLYNVFSDASRGPNIYGTEPWHFYLLNLALNHNILLPLSLAAFPVLVLSTLITTPVTCREITATLPYYLWLAIFTLQPHKEERFMFLAYPLLLVNAAIALTRALDIVGAILPSRMLRRVLAAAVVALTTLLSLSRTLAVTTSYSAPLSIYSSLPANATGNLCVAGEWYRFPSHYLLPEGVRAKWLVSDFRGLLPGEFVEAGWEGTWRVPQGMNDMNLEDVGKYVSRGECEYIVGLGAKEREVVMAEGWGVVVARERFLEKEGTGVVGRVFWVPGWVRDGRRWEEYWVVKRGKVASESV</sequence>
<keyword evidence="5" id="KW-0808">Transferase</keyword>
<keyword evidence="4 10" id="KW-0328">Glycosyltransferase</keyword>
<feature type="transmembrane region" description="Helical" evidence="10">
    <location>
        <begin position="157"/>
        <end position="182"/>
    </location>
</feature>
<dbReference type="Pfam" id="PF03901">
    <property type="entry name" value="Glyco_transf_22"/>
    <property type="match status" value="1"/>
</dbReference>
<dbReference type="InterPro" id="IPR003842">
    <property type="entry name" value="Vacuolating_cytotoxin"/>
</dbReference>
<evidence type="ECO:0000313" key="13">
    <source>
        <dbReference type="Proteomes" id="UP000277580"/>
    </source>
</evidence>
<dbReference type="AlphaFoldDB" id="A0A3N4KNK8"/>
<organism evidence="12 13">
    <name type="scientific">Morchella conica CCBAS932</name>
    <dbReference type="NCBI Taxonomy" id="1392247"/>
    <lineage>
        <taxon>Eukaryota</taxon>
        <taxon>Fungi</taxon>
        <taxon>Dikarya</taxon>
        <taxon>Ascomycota</taxon>
        <taxon>Pezizomycotina</taxon>
        <taxon>Pezizomycetes</taxon>
        <taxon>Pezizales</taxon>
        <taxon>Morchellaceae</taxon>
        <taxon>Morchella</taxon>
    </lineage>
</organism>
<reference evidence="12 13" key="1">
    <citation type="journal article" date="2018" name="Nat. Ecol. Evol.">
        <title>Pezizomycetes genomes reveal the molecular basis of ectomycorrhizal truffle lifestyle.</title>
        <authorList>
            <person name="Murat C."/>
            <person name="Payen T."/>
            <person name="Noel B."/>
            <person name="Kuo A."/>
            <person name="Morin E."/>
            <person name="Chen J."/>
            <person name="Kohler A."/>
            <person name="Krizsan K."/>
            <person name="Balestrini R."/>
            <person name="Da Silva C."/>
            <person name="Montanini B."/>
            <person name="Hainaut M."/>
            <person name="Levati E."/>
            <person name="Barry K.W."/>
            <person name="Belfiori B."/>
            <person name="Cichocki N."/>
            <person name="Clum A."/>
            <person name="Dockter R.B."/>
            <person name="Fauchery L."/>
            <person name="Guy J."/>
            <person name="Iotti M."/>
            <person name="Le Tacon F."/>
            <person name="Lindquist E.A."/>
            <person name="Lipzen A."/>
            <person name="Malagnac F."/>
            <person name="Mello A."/>
            <person name="Molinier V."/>
            <person name="Miyauchi S."/>
            <person name="Poulain J."/>
            <person name="Riccioni C."/>
            <person name="Rubini A."/>
            <person name="Sitrit Y."/>
            <person name="Splivallo R."/>
            <person name="Traeger S."/>
            <person name="Wang M."/>
            <person name="Zifcakova L."/>
            <person name="Wipf D."/>
            <person name="Zambonelli A."/>
            <person name="Paolocci F."/>
            <person name="Nowrousian M."/>
            <person name="Ottonello S."/>
            <person name="Baldrian P."/>
            <person name="Spatafora J.W."/>
            <person name="Henrissat B."/>
            <person name="Nagy L.G."/>
            <person name="Aury J.M."/>
            <person name="Wincker P."/>
            <person name="Grigoriev I.V."/>
            <person name="Bonfante P."/>
            <person name="Martin F.M."/>
        </authorList>
    </citation>
    <scope>NUCLEOTIDE SEQUENCE [LARGE SCALE GENOMIC DNA]</scope>
    <source>
        <strain evidence="12 13">CCBAS932</strain>
    </source>
</reference>
<keyword evidence="7 10" id="KW-0256">Endoplasmic reticulum</keyword>
<dbReference type="GO" id="GO:0005789">
    <property type="term" value="C:endoplasmic reticulum membrane"/>
    <property type="evidence" value="ECO:0007669"/>
    <property type="project" value="UniProtKB-SubCell"/>
</dbReference>
<dbReference type="GO" id="GO:0006487">
    <property type="term" value="P:protein N-linked glycosylation"/>
    <property type="evidence" value="ECO:0007669"/>
    <property type="project" value="TreeGrafter"/>
</dbReference>
<comment type="subcellular location">
    <subcellularLocation>
        <location evidence="1 10">Endoplasmic reticulum membrane</location>
        <topology evidence="1 10">Multi-pass membrane protein</topology>
    </subcellularLocation>
</comment>
<dbReference type="InParanoid" id="A0A3N4KNK8"/>
<dbReference type="UniPathway" id="UPA00378"/>
<dbReference type="InterPro" id="IPR005599">
    <property type="entry name" value="GPI_mannosylTrfase"/>
</dbReference>
<evidence type="ECO:0000256" key="4">
    <source>
        <dbReference type="ARBA" id="ARBA00022676"/>
    </source>
</evidence>
<evidence type="ECO:0000256" key="5">
    <source>
        <dbReference type="ARBA" id="ARBA00022679"/>
    </source>
</evidence>
<feature type="transmembrane region" description="Helical" evidence="10">
    <location>
        <begin position="357"/>
        <end position="380"/>
    </location>
</feature>
<dbReference type="OrthoDB" id="497541at2759"/>
<evidence type="ECO:0000256" key="10">
    <source>
        <dbReference type="RuleBase" id="RU363075"/>
    </source>
</evidence>
<dbReference type="STRING" id="1392247.A0A3N4KNK8"/>
<keyword evidence="8 10" id="KW-1133">Transmembrane helix</keyword>
<protein>
    <recommendedName>
        <fullName evidence="10">Mannosyltransferase</fullName>
        <ecNumber evidence="10">2.4.1.-</ecNumber>
    </recommendedName>
</protein>
<comment type="pathway">
    <text evidence="2">Protein modification; protein glycosylation.</text>
</comment>
<accession>A0A3N4KNK8</accession>
<dbReference type="GO" id="GO:0005576">
    <property type="term" value="C:extracellular region"/>
    <property type="evidence" value="ECO:0007669"/>
    <property type="project" value="InterPro"/>
</dbReference>
<dbReference type="PRINTS" id="PR01656">
    <property type="entry name" value="VACCYTOTOXIN"/>
</dbReference>
<feature type="transmembrane region" description="Helical" evidence="10">
    <location>
        <begin position="202"/>
        <end position="226"/>
    </location>
</feature>
<evidence type="ECO:0000256" key="11">
    <source>
        <dbReference type="SAM" id="MobiDB-lite"/>
    </source>
</evidence>